<dbReference type="RefSeq" id="XP_025429705.1">
    <property type="nucleotide sequence ID" value="XM_025578639.1"/>
</dbReference>
<keyword evidence="3" id="KW-1185">Reference proteome</keyword>
<dbReference type="InterPro" id="IPR002575">
    <property type="entry name" value="Aminoglycoside_PTrfase"/>
</dbReference>
<dbReference type="InterPro" id="IPR011009">
    <property type="entry name" value="Kinase-like_dom_sf"/>
</dbReference>
<accession>A0A318ZGM2</accession>
<evidence type="ECO:0000313" key="2">
    <source>
        <dbReference type="EMBL" id="PYH43723.1"/>
    </source>
</evidence>
<dbReference type="PANTHER" id="PTHR21310:SF51">
    <property type="entry name" value="AMINOGLYCOSIDE PHOSPHOTRANSFERASE DOMAIN-CONTAINING PROTEIN"/>
    <property type="match status" value="1"/>
</dbReference>
<dbReference type="GeneID" id="37079868"/>
<dbReference type="PANTHER" id="PTHR21310">
    <property type="entry name" value="AMINOGLYCOSIDE PHOSPHOTRANSFERASE-RELATED-RELATED"/>
    <property type="match status" value="1"/>
</dbReference>
<gene>
    <name evidence="2" type="ORF">BP01DRAFT_402483</name>
</gene>
<reference evidence="2 3" key="1">
    <citation type="submission" date="2016-12" db="EMBL/GenBank/DDBJ databases">
        <title>The genomes of Aspergillus section Nigri reveals drivers in fungal speciation.</title>
        <authorList>
            <consortium name="DOE Joint Genome Institute"/>
            <person name="Vesth T.C."/>
            <person name="Nybo J."/>
            <person name="Theobald S."/>
            <person name="Brandl J."/>
            <person name="Frisvad J.C."/>
            <person name="Nielsen K.F."/>
            <person name="Lyhne E.K."/>
            <person name="Kogle M.E."/>
            <person name="Kuo A."/>
            <person name="Riley R."/>
            <person name="Clum A."/>
            <person name="Nolan M."/>
            <person name="Lipzen A."/>
            <person name="Salamov A."/>
            <person name="Henrissat B."/>
            <person name="Wiebenga A."/>
            <person name="De Vries R.P."/>
            <person name="Grigoriev I.V."/>
            <person name="Mortensen U.H."/>
            <person name="Andersen M.R."/>
            <person name="Baker S.E."/>
        </authorList>
    </citation>
    <scope>NUCLEOTIDE SEQUENCE [LARGE SCALE GENOMIC DNA]</scope>
    <source>
        <strain evidence="2 3">JOP 1030-1</strain>
    </source>
</reference>
<name>A0A318ZGM2_9EURO</name>
<dbReference type="EMBL" id="KZ821242">
    <property type="protein sequence ID" value="PYH43723.1"/>
    <property type="molecule type" value="Genomic_DNA"/>
</dbReference>
<organism evidence="2 3">
    <name type="scientific">Aspergillus saccharolyticus JOP 1030-1</name>
    <dbReference type="NCBI Taxonomy" id="1450539"/>
    <lineage>
        <taxon>Eukaryota</taxon>
        <taxon>Fungi</taxon>
        <taxon>Dikarya</taxon>
        <taxon>Ascomycota</taxon>
        <taxon>Pezizomycotina</taxon>
        <taxon>Eurotiomycetes</taxon>
        <taxon>Eurotiomycetidae</taxon>
        <taxon>Eurotiales</taxon>
        <taxon>Aspergillaceae</taxon>
        <taxon>Aspergillus</taxon>
        <taxon>Aspergillus subgen. Circumdati</taxon>
    </lineage>
</organism>
<dbReference type="Gene3D" id="3.90.1200.10">
    <property type="match status" value="1"/>
</dbReference>
<protein>
    <recommendedName>
        <fullName evidence="1">Aminoglycoside phosphotransferase domain-containing protein</fullName>
    </recommendedName>
</protein>
<dbReference type="OrthoDB" id="428260at2759"/>
<dbReference type="SUPFAM" id="SSF56112">
    <property type="entry name" value="Protein kinase-like (PK-like)"/>
    <property type="match status" value="1"/>
</dbReference>
<sequence length="402" mass="44830">MNSTDNYLPPSLSAEKINALILSLSLPPPISITPLEVTAAFRSIYLVTFPPSTTKINARPNPDGSISLVLRVSGRQLPRIKTLNEVGVMSWVRANTSIPVPAIIRYDATEDNPISHEFTLLERAPGISVDKIYDTLSDETKTDMDGYVGGLTLTTSGQVTHGPPIDETYWQTPDLEKYWSLGTSATPETEISLETLNPIVPGGFPNYVAFTVSCLNRYISAINLHPSLEPYQALVPQIRAFTEGLQRRELAEQLNQVPYVLAHKDLHFANIMCDPAQPGCPITAVLDWEFSGVVPAPRWNPPRAFLYNMKWRAEDKAEQTRMEAVFEEVCREKGAEWLLEEMQWGSRLQEEVQKVVNHLRAIVEVCPKGQSGEKVEQWKKTVEEGMRTFPYGYGAGGDTLQG</sequence>
<dbReference type="AlphaFoldDB" id="A0A318ZGM2"/>
<evidence type="ECO:0000313" key="3">
    <source>
        <dbReference type="Proteomes" id="UP000248349"/>
    </source>
</evidence>
<dbReference type="Pfam" id="PF01636">
    <property type="entry name" value="APH"/>
    <property type="match status" value="1"/>
</dbReference>
<feature type="domain" description="Aminoglycoside phosphotransferase" evidence="1">
    <location>
        <begin position="238"/>
        <end position="293"/>
    </location>
</feature>
<evidence type="ECO:0000259" key="1">
    <source>
        <dbReference type="Pfam" id="PF01636"/>
    </source>
</evidence>
<dbReference type="Proteomes" id="UP000248349">
    <property type="component" value="Unassembled WGS sequence"/>
</dbReference>
<dbReference type="STRING" id="1450539.A0A318ZGM2"/>
<dbReference type="InterPro" id="IPR051678">
    <property type="entry name" value="AGP_Transferase"/>
</dbReference>
<proteinExistence type="predicted"/>